<accession>A0A8S1HXU7</accession>
<sequence length="409" mass="46186">MSTPPMKPARTLLPHEIPQMLHRSPSGAKRKNPAKKQVSRPSPFLSPSSSSSVTSSTSPTPTDDGNYRSLIDSGDYQSILPNYEPVFAPIPPPRLSVPFSTSMSSLEMSSSMMTSSIIPMTSSVHIGMTSAKPTVEVHPMPTEERMTSSSERNSSLNSSIDTDILKNKPKPAVPAKPKGLLIDHLNRSTSMTSLSSPVVHTSSAFLNTFVATPSLINLQQGYRNPELGSQELARLESSRHESIKKVSRNLTTYEEEKGFIESELEEIERTGARLLSIVERHDKNLAGKIRRHLENSRELRQVETKLRLQLAKIDEATRDDVIDKSVAAYEESRLRRRFQETEFLRNIYARREKDHERELSGLFNGEELQRWRRYKDAVAQLQYDDNTVDYRIRESIMKLDALNLAPRNV</sequence>
<reference evidence="3" key="1">
    <citation type="submission" date="2020-10" db="EMBL/GenBank/DDBJ databases">
        <authorList>
            <person name="Kikuchi T."/>
        </authorList>
    </citation>
    <scope>NUCLEOTIDE SEQUENCE</scope>
    <source>
        <strain evidence="3">NKZ352</strain>
    </source>
</reference>
<evidence type="ECO:0000256" key="2">
    <source>
        <dbReference type="SAM" id="MobiDB-lite"/>
    </source>
</evidence>
<evidence type="ECO:0000313" key="4">
    <source>
        <dbReference type="Proteomes" id="UP000835052"/>
    </source>
</evidence>
<feature type="compositionally biased region" description="Low complexity" evidence="2">
    <location>
        <begin position="39"/>
        <end position="62"/>
    </location>
</feature>
<dbReference type="Proteomes" id="UP000835052">
    <property type="component" value="Unassembled WGS sequence"/>
</dbReference>
<name>A0A8S1HXU7_9PELO</name>
<feature type="region of interest" description="Disordered" evidence="2">
    <location>
        <begin position="1"/>
        <end position="73"/>
    </location>
</feature>
<comment type="caution">
    <text evidence="3">The sequence shown here is derived from an EMBL/GenBank/DDBJ whole genome shotgun (WGS) entry which is preliminary data.</text>
</comment>
<keyword evidence="1" id="KW-0175">Coiled coil</keyword>
<dbReference type="AlphaFoldDB" id="A0A8S1HXU7"/>
<gene>
    <name evidence="3" type="ORF">CAUJ_LOCUS15507</name>
</gene>
<organism evidence="3 4">
    <name type="scientific">Caenorhabditis auriculariae</name>
    <dbReference type="NCBI Taxonomy" id="2777116"/>
    <lineage>
        <taxon>Eukaryota</taxon>
        <taxon>Metazoa</taxon>
        <taxon>Ecdysozoa</taxon>
        <taxon>Nematoda</taxon>
        <taxon>Chromadorea</taxon>
        <taxon>Rhabditida</taxon>
        <taxon>Rhabditina</taxon>
        <taxon>Rhabditomorpha</taxon>
        <taxon>Rhabditoidea</taxon>
        <taxon>Rhabditidae</taxon>
        <taxon>Peloderinae</taxon>
        <taxon>Caenorhabditis</taxon>
    </lineage>
</organism>
<dbReference type="Gene3D" id="6.10.250.3120">
    <property type="match status" value="1"/>
</dbReference>
<evidence type="ECO:0008006" key="5">
    <source>
        <dbReference type="Google" id="ProtNLM"/>
    </source>
</evidence>
<evidence type="ECO:0000313" key="3">
    <source>
        <dbReference type="EMBL" id="CAD6199605.1"/>
    </source>
</evidence>
<protein>
    <recommendedName>
        <fullName evidence="5">ASD2 domain-containing protein</fullName>
    </recommendedName>
</protein>
<feature type="compositionally biased region" description="Low complexity" evidence="2">
    <location>
        <begin position="147"/>
        <end position="159"/>
    </location>
</feature>
<evidence type="ECO:0000256" key="1">
    <source>
        <dbReference type="SAM" id="Coils"/>
    </source>
</evidence>
<feature type="compositionally biased region" description="Basic residues" evidence="2">
    <location>
        <begin position="28"/>
        <end position="38"/>
    </location>
</feature>
<feature type="coiled-coil region" evidence="1">
    <location>
        <begin position="243"/>
        <end position="270"/>
    </location>
</feature>
<dbReference type="EMBL" id="CAJGYM010000187">
    <property type="protein sequence ID" value="CAD6199605.1"/>
    <property type="molecule type" value="Genomic_DNA"/>
</dbReference>
<feature type="region of interest" description="Disordered" evidence="2">
    <location>
        <begin position="140"/>
        <end position="177"/>
    </location>
</feature>
<dbReference type="OrthoDB" id="10063560at2759"/>
<keyword evidence="4" id="KW-1185">Reference proteome</keyword>
<proteinExistence type="predicted"/>